<feature type="compositionally biased region" description="Pro residues" evidence="1">
    <location>
        <begin position="49"/>
        <end position="66"/>
    </location>
</feature>
<evidence type="ECO:0000313" key="3">
    <source>
        <dbReference type="Proteomes" id="UP001292094"/>
    </source>
</evidence>
<evidence type="ECO:0000256" key="1">
    <source>
        <dbReference type="SAM" id="MobiDB-lite"/>
    </source>
</evidence>
<name>A0AAE1NIW2_9EUCA</name>
<keyword evidence="3" id="KW-1185">Reference proteome</keyword>
<sequence>MNVGEFWTHEVLPNLWTRRPVPLHPPSHSTQVNHSHSTHLATQPRSTTPTPPTQPLNPGQPLPLHPPSHSAQVNHSHSTNPTQLIPFLTTRIVLTYSPIFHFSHSTSLLCSTNSTSLPCSTHSTSLSCSTNSTSLPLHLAIIYQHH</sequence>
<dbReference type="AlphaFoldDB" id="A0AAE1NIW2"/>
<comment type="caution">
    <text evidence="2">The sequence shown here is derived from an EMBL/GenBank/DDBJ whole genome shotgun (WGS) entry which is preliminary data.</text>
</comment>
<evidence type="ECO:0000313" key="2">
    <source>
        <dbReference type="EMBL" id="KAK4290201.1"/>
    </source>
</evidence>
<proteinExistence type="predicted"/>
<feature type="compositionally biased region" description="Polar residues" evidence="1">
    <location>
        <begin position="69"/>
        <end position="78"/>
    </location>
</feature>
<feature type="region of interest" description="Disordered" evidence="1">
    <location>
        <begin position="22"/>
        <end position="78"/>
    </location>
</feature>
<organism evidence="2 3">
    <name type="scientific">Petrolisthes manimaculis</name>
    <dbReference type="NCBI Taxonomy" id="1843537"/>
    <lineage>
        <taxon>Eukaryota</taxon>
        <taxon>Metazoa</taxon>
        <taxon>Ecdysozoa</taxon>
        <taxon>Arthropoda</taxon>
        <taxon>Crustacea</taxon>
        <taxon>Multicrustacea</taxon>
        <taxon>Malacostraca</taxon>
        <taxon>Eumalacostraca</taxon>
        <taxon>Eucarida</taxon>
        <taxon>Decapoda</taxon>
        <taxon>Pleocyemata</taxon>
        <taxon>Anomura</taxon>
        <taxon>Galatheoidea</taxon>
        <taxon>Porcellanidae</taxon>
        <taxon>Petrolisthes</taxon>
    </lineage>
</organism>
<dbReference type="EMBL" id="JAWZYT010005574">
    <property type="protein sequence ID" value="KAK4290201.1"/>
    <property type="molecule type" value="Genomic_DNA"/>
</dbReference>
<gene>
    <name evidence="2" type="ORF">Pmani_036885</name>
</gene>
<feature type="compositionally biased region" description="Polar residues" evidence="1">
    <location>
        <begin position="27"/>
        <end position="41"/>
    </location>
</feature>
<reference evidence="2" key="1">
    <citation type="submission" date="2023-11" db="EMBL/GenBank/DDBJ databases">
        <title>Genome assemblies of two species of porcelain crab, Petrolisthes cinctipes and Petrolisthes manimaculis (Anomura: Porcellanidae).</title>
        <authorList>
            <person name="Angst P."/>
        </authorList>
    </citation>
    <scope>NUCLEOTIDE SEQUENCE</scope>
    <source>
        <strain evidence="2">PB745_02</strain>
        <tissue evidence="2">Gill</tissue>
    </source>
</reference>
<protein>
    <submittedName>
        <fullName evidence="2">Uncharacterized protein</fullName>
    </submittedName>
</protein>
<dbReference type="Proteomes" id="UP001292094">
    <property type="component" value="Unassembled WGS sequence"/>
</dbReference>
<accession>A0AAE1NIW2</accession>